<accession>A0ABY6L7Z5</accession>
<dbReference type="InterPro" id="IPR041426">
    <property type="entry name" value="Mos1_HTH"/>
</dbReference>
<dbReference type="PANTHER" id="PTHR46060:SF2">
    <property type="entry name" value="HISTONE-LYSINE N-METHYLTRANSFERASE SETMAR"/>
    <property type="match status" value="1"/>
</dbReference>
<protein>
    <recommendedName>
        <fullName evidence="1">Mos1 transposase HTH domain-containing protein</fullName>
    </recommendedName>
</protein>
<dbReference type="Gene3D" id="3.30.420.10">
    <property type="entry name" value="Ribonuclease H-like superfamily/Ribonuclease H"/>
    <property type="match status" value="1"/>
</dbReference>
<proteinExistence type="predicted"/>
<evidence type="ECO:0000313" key="2">
    <source>
        <dbReference type="EMBL" id="UYV77264.1"/>
    </source>
</evidence>
<feature type="domain" description="Mos1 transposase HTH" evidence="1">
    <location>
        <begin position="10"/>
        <end position="57"/>
    </location>
</feature>
<dbReference type="EMBL" id="CP092877">
    <property type="protein sequence ID" value="UYV77264.1"/>
    <property type="molecule type" value="Genomic_DNA"/>
</dbReference>
<gene>
    <name evidence="2" type="ORF">LAZ67_15000282</name>
</gene>
<sequence>MAISGPKSAHLREVLLFAFNWKKSASEAHRMLEEVYSDHALSKSQCYRWFKKFQSGDFELDNELHRKPPQKFEDAELQALLDEDSTQMQEKLAKQLQVSQGAVSLRFHSLGMTQKLSRWVPHEHEKKSFLHRIVTSDEKWIHFSNPTRQKLWGLPGQFPKQTPSPIASEKRQCFAYEAPPQQVGDEDHWSNYGSDYRTLQDRLRESLRELGKLRQITRCLKCTAKERLRGLKEKRKRTSID</sequence>
<keyword evidence="3" id="KW-1185">Reference proteome</keyword>
<organism evidence="2 3">
    <name type="scientific">Cordylochernes scorpioides</name>
    <dbReference type="NCBI Taxonomy" id="51811"/>
    <lineage>
        <taxon>Eukaryota</taxon>
        <taxon>Metazoa</taxon>
        <taxon>Ecdysozoa</taxon>
        <taxon>Arthropoda</taxon>
        <taxon>Chelicerata</taxon>
        <taxon>Arachnida</taxon>
        <taxon>Pseudoscorpiones</taxon>
        <taxon>Cheliferoidea</taxon>
        <taxon>Chernetidae</taxon>
        <taxon>Cordylochernes</taxon>
    </lineage>
</organism>
<evidence type="ECO:0000259" key="1">
    <source>
        <dbReference type="Pfam" id="PF17906"/>
    </source>
</evidence>
<dbReference type="InterPro" id="IPR052709">
    <property type="entry name" value="Transposase-MT_Hybrid"/>
</dbReference>
<dbReference type="Gene3D" id="1.10.10.10">
    <property type="entry name" value="Winged helix-like DNA-binding domain superfamily/Winged helix DNA-binding domain"/>
    <property type="match status" value="1"/>
</dbReference>
<name>A0ABY6L7Z5_9ARAC</name>
<dbReference type="InterPro" id="IPR036388">
    <property type="entry name" value="WH-like_DNA-bd_sf"/>
</dbReference>
<dbReference type="Gene3D" id="1.10.10.1450">
    <property type="match status" value="1"/>
</dbReference>
<dbReference type="Pfam" id="PF17906">
    <property type="entry name" value="HTH_48"/>
    <property type="match status" value="1"/>
</dbReference>
<evidence type="ECO:0000313" key="3">
    <source>
        <dbReference type="Proteomes" id="UP001235939"/>
    </source>
</evidence>
<dbReference type="PANTHER" id="PTHR46060">
    <property type="entry name" value="MARINER MOS1 TRANSPOSASE-LIKE PROTEIN"/>
    <property type="match status" value="1"/>
</dbReference>
<reference evidence="2 3" key="1">
    <citation type="submission" date="2022-01" db="EMBL/GenBank/DDBJ databases">
        <title>A chromosomal length assembly of Cordylochernes scorpioides.</title>
        <authorList>
            <person name="Zeh D."/>
            <person name="Zeh J."/>
        </authorList>
    </citation>
    <scope>NUCLEOTIDE SEQUENCE [LARGE SCALE GENOMIC DNA]</scope>
    <source>
        <strain evidence="2">IN4F17</strain>
        <tissue evidence="2">Whole Body</tissue>
    </source>
</reference>
<dbReference type="Proteomes" id="UP001235939">
    <property type="component" value="Chromosome 15"/>
</dbReference>
<dbReference type="InterPro" id="IPR036397">
    <property type="entry name" value="RNaseH_sf"/>
</dbReference>